<name>A0A383BTT1_9ZZZZ</name>
<dbReference type="EMBL" id="UINC01203335">
    <property type="protein sequence ID" value="SVE23537.1"/>
    <property type="molecule type" value="Genomic_DNA"/>
</dbReference>
<feature type="non-terminal residue" evidence="1">
    <location>
        <position position="1"/>
    </location>
</feature>
<gene>
    <name evidence="1" type="ORF">METZ01_LOCUS476391</name>
</gene>
<organism evidence="1">
    <name type="scientific">marine metagenome</name>
    <dbReference type="NCBI Taxonomy" id="408172"/>
    <lineage>
        <taxon>unclassified sequences</taxon>
        <taxon>metagenomes</taxon>
        <taxon>ecological metagenomes</taxon>
    </lineage>
</organism>
<protein>
    <submittedName>
        <fullName evidence="1">Uncharacterized protein</fullName>
    </submittedName>
</protein>
<sequence>VAYSINSTDSSFNLSVPDGGVNSTYSQTLIGRNKTNYGSLLAENTLHQLESFASNTAPATPLTGQLWFSKSDVTLRVYDGSNWERTSAVEVKATAPTSNVTSGTMYFDTKTDELLVYNGGWNKALIPGGEITDAYTGLSSTGSASIYGAQVETLFLTEASTGKVKSVLAL</sequence>
<accession>A0A383BTT1</accession>
<reference evidence="1" key="1">
    <citation type="submission" date="2018-05" db="EMBL/GenBank/DDBJ databases">
        <authorList>
            <person name="Lanie J.A."/>
            <person name="Ng W.-L."/>
            <person name="Kazmierczak K.M."/>
            <person name="Andrzejewski T.M."/>
            <person name="Davidsen T.M."/>
            <person name="Wayne K.J."/>
            <person name="Tettelin H."/>
            <person name="Glass J.I."/>
            <person name="Rusch D."/>
            <person name="Podicherti R."/>
            <person name="Tsui H.-C.T."/>
            <person name="Winkler M.E."/>
        </authorList>
    </citation>
    <scope>NUCLEOTIDE SEQUENCE</scope>
</reference>
<evidence type="ECO:0000313" key="1">
    <source>
        <dbReference type="EMBL" id="SVE23537.1"/>
    </source>
</evidence>
<feature type="non-terminal residue" evidence="1">
    <location>
        <position position="170"/>
    </location>
</feature>
<dbReference type="AlphaFoldDB" id="A0A383BTT1"/>
<proteinExistence type="predicted"/>